<dbReference type="Proteomes" id="UP000248889">
    <property type="component" value="Unassembled WGS sequence"/>
</dbReference>
<evidence type="ECO:0000313" key="3">
    <source>
        <dbReference type="Proteomes" id="UP000248889"/>
    </source>
</evidence>
<comment type="caution">
    <text evidence="2">The sequence shown here is derived from an EMBL/GenBank/DDBJ whole genome shotgun (WGS) entry which is preliminary data.</text>
</comment>
<evidence type="ECO:0000313" key="2">
    <source>
        <dbReference type="EMBL" id="RAG85630.1"/>
    </source>
</evidence>
<dbReference type="Pfam" id="PF04909">
    <property type="entry name" value="Amidohydro_2"/>
    <property type="match status" value="1"/>
</dbReference>
<dbReference type="AlphaFoldDB" id="A0A2X0KFK5"/>
<dbReference type="SUPFAM" id="SSF51556">
    <property type="entry name" value="Metallo-dependent hydrolases"/>
    <property type="match status" value="1"/>
</dbReference>
<dbReference type="Gene3D" id="3.20.20.140">
    <property type="entry name" value="Metal-dependent hydrolases"/>
    <property type="match status" value="1"/>
</dbReference>
<organism evidence="2 3">
    <name type="scientific">Streptacidiphilus pinicola</name>
    <dbReference type="NCBI Taxonomy" id="2219663"/>
    <lineage>
        <taxon>Bacteria</taxon>
        <taxon>Bacillati</taxon>
        <taxon>Actinomycetota</taxon>
        <taxon>Actinomycetes</taxon>
        <taxon>Kitasatosporales</taxon>
        <taxon>Streptomycetaceae</taxon>
        <taxon>Streptacidiphilus</taxon>
    </lineage>
</organism>
<accession>A0A2X0KFK5</accession>
<gene>
    <name evidence="2" type="ORF">DN069_10820</name>
</gene>
<dbReference type="RefSeq" id="WP_111500722.1">
    <property type="nucleotide sequence ID" value="NZ_QKYN01000039.1"/>
</dbReference>
<dbReference type="PANTHER" id="PTHR43383">
    <property type="entry name" value="NODULIN 6"/>
    <property type="match status" value="1"/>
</dbReference>
<keyword evidence="2" id="KW-0378">Hydrolase</keyword>
<dbReference type="InterPro" id="IPR032466">
    <property type="entry name" value="Metal_Hydrolase"/>
</dbReference>
<dbReference type="InterPro" id="IPR006680">
    <property type="entry name" value="Amidohydro-rel"/>
</dbReference>
<name>A0A2X0KFK5_9ACTN</name>
<dbReference type="EMBL" id="QKYN01000039">
    <property type="protein sequence ID" value="RAG85630.1"/>
    <property type="molecule type" value="Genomic_DNA"/>
</dbReference>
<dbReference type="GO" id="GO:0016787">
    <property type="term" value="F:hydrolase activity"/>
    <property type="evidence" value="ECO:0007669"/>
    <property type="project" value="UniProtKB-KW"/>
</dbReference>
<sequence length="368" mass="39328">MHELGAPVLIDQHCHSVVGAELGEDAFASLLTESDRPLGPGASPWDSALGLAVRRWCAPVLELPQFASVEAYRERRRELGVAEATRRLLRAAGLGACLVDTGLTEAAGVPLLSPEELGGVAHADVHEIVRIERVAELATTPATAAHTWAATVGDALRRAARNAVGLKSVVAYRCGLDFDARRPAPAEVANAAAVHLASGGGRLTHPVLLRHLLWEALELRLPLQLHTGFGDPDLVLHRSDPSLLTGFIRAVEPLGTPLVLLHGWPYHRQAAWLAQAFPHVYCDLGLTLTHVGAGARRVLAETLELAPFHKLLFSTDAYGLPELYLVGSAAFTDALDAWLGEAVPVPAEAARIVALISGENARRLYKLP</sequence>
<reference evidence="2 3" key="1">
    <citation type="submission" date="2018-06" db="EMBL/GenBank/DDBJ databases">
        <title>Streptacidiphilus pinicola sp. nov., isolated from pine grove soil.</title>
        <authorList>
            <person name="Roh S.G."/>
            <person name="Park S."/>
            <person name="Kim M.-K."/>
            <person name="Yun B.-R."/>
            <person name="Park J."/>
            <person name="Kim M.J."/>
            <person name="Kim Y.S."/>
            <person name="Kim S.B."/>
        </authorList>
    </citation>
    <scope>NUCLEOTIDE SEQUENCE [LARGE SCALE GENOMIC DNA]</scope>
    <source>
        <strain evidence="2 3">MMS16-CNU450</strain>
    </source>
</reference>
<proteinExistence type="predicted"/>
<evidence type="ECO:0000259" key="1">
    <source>
        <dbReference type="Pfam" id="PF04909"/>
    </source>
</evidence>
<dbReference type="OrthoDB" id="8244441at2"/>
<dbReference type="PANTHER" id="PTHR43383:SF2">
    <property type="entry name" value="AMIDOHYDROLASE 2 FAMILY PROTEIN"/>
    <property type="match status" value="1"/>
</dbReference>
<feature type="domain" description="Amidohydrolase-related" evidence="1">
    <location>
        <begin position="191"/>
        <end position="367"/>
    </location>
</feature>
<protein>
    <submittedName>
        <fullName evidence="2">Amidohydrolase</fullName>
    </submittedName>
</protein>
<keyword evidence="3" id="KW-1185">Reference proteome</keyword>